<dbReference type="EMBL" id="JAESVB010000013">
    <property type="protein sequence ID" value="MCB8877465.1"/>
    <property type="molecule type" value="Genomic_DNA"/>
</dbReference>
<sequence>MSPFANAPAIIAGMNSVSTTPPFRKKRLQAYRGRGDIYAWLRTHCHTVAERLAADQTSWSYIAAEMVRHGVAGRAGEAPTANAVLRVWQRVLRDMETSGEKPGQKTTRPKPPSRFPKDWSPTVLREQEIPVPAYLRPAGAQVPAYLRPPTTQPTLPPPARAQSVERVVEVATPVSQAEPGSDEYVREQLASIRERLGGNDWYLNPGVKKRP</sequence>
<feature type="region of interest" description="Disordered" evidence="1">
    <location>
        <begin position="95"/>
        <end position="119"/>
    </location>
</feature>
<reference evidence="2" key="1">
    <citation type="journal article" date="2021" name="Microorganisms">
        <title>Acidisoma silvae sp. nov. and Acidisomacellulosilytica sp. nov., Two Acidophilic Bacteria Isolated from Decaying Wood, Hydrolyzing Cellulose and Producing Poly-3-hydroxybutyrate.</title>
        <authorList>
            <person name="Mieszkin S."/>
            <person name="Pouder E."/>
            <person name="Uroz S."/>
            <person name="Simon-Colin C."/>
            <person name="Alain K."/>
        </authorList>
    </citation>
    <scope>NUCLEOTIDE SEQUENCE</scope>
    <source>
        <strain evidence="2">HW T2.11</strain>
    </source>
</reference>
<dbReference type="RefSeq" id="WP_227323111.1">
    <property type="nucleotide sequence ID" value="NZ_JAESVB010000013.1"/>
</dbReference>
<evidence type="ECO:0000313" key="3">
    <source>
        <dbReference type="Proteomes" id="UP000708298"/>
    </source>
</evidence>
<gene>
    <name evidence="2" type="ORF">ASILVAE211_19885</name>
</gene>
<comment type="caution">
    <text evidence="2">The sequence shown here is derived from an EMBL/GenBank/DDBJ whole genome shotgun (WGS) entry which is preliminary data.</text>
</comment>
<evidence type="ECO:0000313" key="2">
    <source>
        <dbReference type="EMBL" id="MCB8877465.1"/>
    </source>
</evidence>
<dbReference type="Proteomes" id="UP000708298">
    <property type="component" value="Unassembled WGS sequence"/>
</dbReference>
<organism evidence="2 3">
    <name type="scientific">Acidisoma silvae</name>
    <dbReference type="NCBI Taxonomy" id="2802396"/>
    <lineage>
        <taxon>Bacteria</taxon>
        <taxon>Pseudomonadati</taxon>
        <taxon>Pseudomonadota</taxon>
        <taxon>Alphaproteobacteria</taxon>
        <taxon>Acetobacterales</taxon>
        <taxon>Acidocellaceae</taxon>
        <taxon>Acidisoma</taxon>
    </lineage>
</organism>
<dbReference type="AlphaFoldDB" id="A0A963YUU2"/>
<evidence type="ECO:0000256" key="1">
    <source>
        <dbReference type="SAM" id="MobiDB-lite"/>
    </source>
</evidence>
<proteinExistence type="predicted"/>
<reference evidence="2" key="2">
    <citation type="submission" date="2021-01" db="EMBL/GenBank/DDBJ databases">
        <authorList>
            <person name="Mieszkin S."/>
            <person name="Pouder E."/>
            <person name="Alain K."/>
        </authorList>
    </citation>
    <scope>NUCLEOTIDE SEQUENCE</scope>
    <source>
        <strain evidence="2">HW T2.11</strain>
    </source>
</reference>
<accession>A0A963YUU2</accession>
<name>A0A963YUU2_9PROT</name>
<protein>
    <submittedName>
        <fullName evidence="2">Uncharacterized protein</fullName>
    </submittedName>
</protein>
<keyword evidence="3" id="KW-1185">Reference proteome</keyword>